<sequence>MMPRDLYDMGEVGEDITFEKTITLIKNDVDDEFVTISHVENQFQGDANICLVVHLTKLVEYHFLTLVQVVMPPKAKCLKTFIPPLVPNQQPHIPLMAPTQQPHIPPMTPIPQLRIPSKAPTQEPHIPLMAPTQQPHTPPKVPT</sequence>
<evidence type="ECO:0000256" key="1">
    <source>
        <dbReference type="SAM" id="MobiDB-lite"/>
    </source>
</evidence>
<reference evidence="2" key="1">
    <citation type="submission" date="2018-05" db="EMBL/GenBank/DDBJ databases">
        <title>Draft genome of Mucuna pruriens seed.</title>
        <authorList>
            <person name="Nnadi N.E."/>
            <person name="Vos R."/>
            <person name="Hasami M.H."/>
            <person name="Devisetty U.K."/>
            <person name="Aguiy J.C."/>
        </authorList>
    </citation>
    <scope>NUCLEOTIDE SEQUENCE [LARGE SCALE GENOMIC DNA]</scope>
    <source>
        <strain evidence="2">JCA_2017</strain>
    </source>
</reference>
<dbReference type="Proteomes" id="UP000257109">
    <property type="component" value="Unassembled WGS sequence"/>
</dbReference>
<name>A0A371HRI6_MUCPR</name>
<feature type="region of interest" description="Disordered" evidence="1">
    <location>
        <begin position="98"/>
        <end position="143"/>
    </location>
</feature>
<dbReference type="EMBL" id="QJKJ01001889">
    <property type="protein sequence ID" value="RDY05392.1"/>
    <property type="molecule type" value="Genomic_DNA"/>
</dbReference>
<organism evidence="2 3">
    <name type="scientific">Mucuna pruriens</name>
    <name type="common">Velvet bean</name>
    <name type="synonym">Dolichos pruriens</name>
    <dbReference type="NCBI Taxonomy" id="157652"/>
    <lineage>
        <taxon>Eukaryota</taxon>
        <taxon>Viridiplantae</taxon>
        <taxon>Streptophyta</taxon>
        <taxon>Embryophyta</taxon>
        <taxon>Tracheophyta</taxon>
        <taxon>Spermatophyta</taxon>
        <taxon>Magnoliopsida</taxon>
        <taxon>eudicotyledons</taxon>
        <taxon>Gunneridae</taxon>
        <taxon>Pentapetalae</taxon>
        <taxon>rosids</taxon>
        <taxon>fabids</taxon>
        <taxon>Fabales</taxon>
        <taxon>Fabaceae</taxon>
        <taxon>Papilionoideae</taxon>
        <taxon>50 kb inversion clade</taxon>
        <taxon>NPAAA clade</taxon>
        <taxon>indigoferoid/millettioid clade</taxon>
        <taxon>Phaseoleae</taxon>
        <taxon>Mucuna</taxon>
    </lineage>
</organism>
<accession>A0A371HRI6</accession>
<dbReference type="AlphaFoldDB" id="A0A371HRI6"/>
<protein>
    <submittedName>
        <fullName evidence="2">Uncharacterized protein</fullName>
    </submittedName>
</protein>
<comment type="caution">
    <text evidence="2">The sequence shown here is derived from an EMBL/GenBank/DDBJ whole genome shotgun (WGS) entry which is preliminary data.</text>
</comment>
<proteinExistence type="predicted"/>
<evidence type="ECO:0000313" key="2">
    <source>
        <dbReference type="EMBL" id="RDY05392.1"/>
    </source>
</evidence>
<keyword evidence="3" id="KW-1185">Reference proteome</keyword>
<gene>
    <name evidence="2" type="ORF">CR513_10790</name>
</gene>
<evidence type="ECO:0000313" key="3">
    <source>
        <dbReference type="Proteomes" id="UP000257109"/>
    </source>
</evidence>
<feature type="non-terminal residue" evidence="2">
    <location>
        <position position="1"/>
    </location>
</feature>
<dbReference type="OrthoDB" id="1456341at2759"/>